<keyword evidence="2" id="KW-1133">Transmembrane helix</keyword>
<protein>
    <submittedName>
        <fullName evidence="3">Uncharacterized protein</fullName>
    </submittedName>
</protein>
<keyword evidence="4" id="KW-1185">Reference proteome</keyword>
<reference evidence="4" key="1">
    <citation type="submission" date="2016-02" db="EMBL/GenBank/DDBJ databases">
        <title>Draft genome sequence of Microdochium bolleyi, a fungal endophyte of beachgrass.</title>
        <authorList>
            <consortium name="DOE Joint Genome Institute"/>
            <person name="David A.S."/>
            <person name="May G."/>
            <person name="Haridas S."/>
            <person name="Lim J."/>
            <person name="Wang M."/>
            <person name="Labutti K."/>
            <person name="Lipzen A."/>
            <person name="Barry K."/>
            <person name="Grigoriev I.V."/>
        </authorList>
    </citation>
    <scope>NUCLEOTIDE SEQUENCE [LARGE SCALE GENOMIC DNA]</scope>
    <source>
        <strain evidence="4">J235TASD1</strain>
    </source>
</reference>
<accession>A0A136J8A1</accession>
<dbReference type="Proteomes" id="UP000070501">
    <property type="component" value="Unassembled WGS sequence"/>
</dbReference>
<feature type="compositionally biased region" description="Low complexity" evidence="1">
    <location>
        <begin position="193"/>
        <end position="212"/>
    </location>
</feature>
<gene>
    <name evidence="3" type="ORF">Micbo1qcDRAFT_203428</name>
</gene>
<dbReference type="OrthoDB" id="10642531at2759"/>
<sequence>MECYFRLLAFPVHISPSDTVSTMMAKPSHYAGILTTFATDNYTICNTSSLPVSAMTAAQLPISPSASSVSLSLLSSGLSVLFILEVLLGIYILAGIVAANVMLTNASRFDAIGVECPGNVIAEMGALVLFWPVVLPVWIAQGRRLQRLAELDLAPAAAVTVAEAVGAGNSGKERKQAETTLPERPGRPGCSGDVTSVFTATASSSDTCSRSSSTHHRRRGSSAPGAGRMRQGFWARHVPSLARMRRRY</sequence>
<evidence type="ECO:0000313" key="3">
    <source>
        <dbReference type="EMBL" id="KXJ93348.1"/>
    </source>
</evidence>
<keyword evidence="2" id="KW-0472">Membrane</keyword>
<feature type="compositionally biased region" description="Low complexity" evidence="1">
    <location>
        <begin position="221"/>
        <end position="230"/>
    </location>
</feature>
<keyword evidence="2" id="KW-0812">Transmembrane</keyword>
<proteinExistence type="predicted"/>
<evidence type="ECO:0000256" key="2">
    <source>
        <dbReference type="SAM" id="Phobius"/>
    </source>
</evidence>
<dbReference type="InParanoid" id="A0A136J8A1"/>
<evidence type="ECO:0000256" key="1">
    <source>
        <dbReference type="SAM" id="MobiDB-lite"/>
    </source>
</evidence>
<dbReference type="AlphaFoldDB" id="A0A136J8A1"/>
<dbReference type="EMBL" id="KQ964248">
    <property type="protein sequence ID" value="KXJ93348.1"/>
    <property type="molecule type" value="Genomic_DNA"/>
</dbReference>
<feature type="region of interest" description="Disordered" evidence="1">
    <location>
        <begin position="168"/>
        <end position="231"/>
    </location>
</feature>
<organism evidence="3 4">
    <name type="scientific">Microdochium bolleyi</name>
    <dbReference type="NCBI Taxonomy" id="196109"/>
    <lineage>
        <taxon>Eukaryota</taxon>
        <taxon>Fungi</taxon>
        <taxon>Dikarya</taxon>
        <taxon>Ascomycota</taxon>
        <taxon>Pezizomycotina</taxon>
        <taxon>Sordariomycetes</taxon>
        <taxon>Xylariomycetidae</taxon>
        <taxon>Xylariales</taxon>
        <taxon>Microdochiaceae</taxon>
        <taxon>Microdochium</taxon>
    </lineage>
</organism>
<evidence type="ECO:0000313" key="4">
    <source>
        <dbReference type="Proteomes" id="UP000070501"/>
    </source>
</evidence>
<name>A0A136J8A1_9PEZI</name>
<feature type="transmembrane region" description="Helical" evidence="2">
    <location>
        <begin position="80"/>
        <end position="101"/>
    </location>
</feature>
<feature type="transmembrane region" description="Helical" evidence="2">
    <location>
        <begin position="121"/>
        <end position="140"/>
    </location>
</feature>